<evidence type="ECO:0000313" key="3">
    <source>
        <dbReference type="EMBL" id="QHT08503.1"/>
    </source>
</evidence>
<feature type="domain" description="Nuclease associated modular" evidence="2">
    <location>
        <begin position="317"/>
        <end position="341"/>
    </location>
</feature>
<name>A0A6C0CWA0_9ZZZZ</name>
<organism evidence="3">
    <name type="scientific">viral metagenome</name>
    <dbReference type="NCBI Taxonomy" id="1070528"/>
    <lineage>
        <taxon>unclassified sequences</taxon>
        <taxon>metagenomes</taxon>
        <taxon>organismal metagenomes</taxon>
    </lineage>
</organism>
<reference evidence="3" key="1">
    <citation type="journal article" date="2020" name="Nature">
        <title>Giant virus diversity and host interactions through global metagenomics.</title>
        <authorList>
            <person name="Schulz F."/>
            <person name="Roux S."/>
            <person name="Paez-Espino D."/>
            <person name="Jungbluth S."/>
            <person name="Walsh D.A."/>
            <person name="Denef V.J."/>
            <person name="McMahon K.D."/>
            <person name="Konstantinidis K.T."/>
            <person name="Eloe-Fadrosh E.A."/>
            <person name="Kyrpides N.C."/>
            <person name="Woyke T."/>
        </authorList>
    </citation>
    <scope>NUCLEOTIDE SEQUENCE</scope>
    <source>
        <strain evidence="3">GVMAG-M-3300022752-66</strain>
    </source>
</reference>
<evidence type="ECO:0000259" key="1">
    <source>
        <dbReference type="Pfam" id="PF00961"/>
    </source>
</evidence>
<evidence type="ECO:0000259" key="2">
    <source>
        <dbReference type="Pfam" id="PF07460"/>
    </source>
</evidence>
<feature type="domain" description="Homing endonuclease LAGLIDADG" evidence="1">
    <location>
        <begin position="169"/>
        <end position="244"/>
    </location>
</feature>
<dbReference type="InterPro" id="IPR027434">
    <property type="entry name" value="Homing_endonucl"/>
</dbReference>
<evidence type="ECO:0008006" key="4">
    <source>
        <dbReference type="Google" id="ProtNLM"/>
    </source>
</evidence>
<dbReference type="Pfam" id="PF00961">
    <property type="entry name" value="LAGLIDADG_1"/>
    <property type="match status" value="1"/>
</dbReference>
<dbReference type="EMBL" id="MN739497">
    <property type="protein sequence ID" value="QHT08503.1"/>
    <property type="molecule type" value="Genomic_DNA"/>
</dbReference>
<dbReference type="InterPro" id="IPR004860">
    <property type="entry name" value="LAGLIDADG_dom"/>
</dbReference>
<dbReference type="AlphaFoldDB" id="A0A6C0CWA0"/>
<dbReference type="Pfam" id="PF07460">
    <property type="entry name" value="NUMOD3"/>
    <property type="match status" value="1"/>
</dbReference>
<dbReference type="GO" id="GO:0004519">
    <property type="term" value="F:endonuclease activity"/>
    <property type="evidence" value="ECO:0007669"/>
    <property type="project" value="InterPro"/>
</dbReference>
<protein>
    <recommendedName>
        <fullName evidence="4">Homing endonuclease LAGLIDADG domain-containing protein</fullName>
    </recommendedName>
</protein>
<dbReference type="InterPro" id="IPR003611">
    <property type="entry name" value="NUMOD3"/>
</dbReference>
<accession>A0A6C0CWA0</accession>
<dbReference type="GO" id="GO:0003677">
    <property type="term" value="F:DNA binding"/>
    <property type="evidence" value="ECO:0007669"/>
    <property type="project" value="InterPro"/>
</dbReference>
<sequence>MNSIEENNLYHLDKFKKEPPHPSYISGFIDGDGCIFIRKIRDGYQSGISITQCRTNILQIIRYHFGGTITTTKSRNKSEDVMNHCFYDKYNKRNEFNLIIRSNEYQILVEYIKNSIIVKKTQMDALYEFNKINNKVNVNEKKENLFEICKNNNVLTNENNTNCINIEYISGLFDAEGCLFINKDCNKYYISIAQSKYPYILHKIKDFLKFGLVDKENKYKIYSKENCLKFIEYIKSYIIVKYNQLCAFETFLNTCDINTKKEMYKICNEEKHRTEIFNDFNKNDEGKEGYFYTLKIRELKQKICKEIERKEMYKLKSKKMMGEGNHNYGKEKSIETRKKMSSSIRDSKNGVSDDTIITVRKLIEEGKPNIEIQELMNLPRHTVSRIKNGNLVCRNENKLIKTTTQNDRNIHKRKIMINEILTVIDRIVKGIKPTSIFDEIYKENNNITIDIVKNIKKQMLKNKIPFYDFEISKEKYEIYKKLIQEYNEINKSNVV</sequence>
<proteinExistence type="predicted"/>
<dbReference type="SUPFAM" id="SSF64496">
    <property type="entry name" value="DNA-binding domain of intron-encoded endonucleases"/>
    <property type="match status" value="1"/>
</dbReference>
<dbReference type="Gene3D" id="3.10.28.10">
    <property type="entry name" value="Homing endonucleases"/>
    <property type="match status" value="2"/>
</dbReference>
<dbReference type="SUPFAM" id="SSF55608">
    <property type="entry name" value="Homing endonucleases"/>
    <property type="match status" value="2"/>
</dbReference>